<dbReference type="Proteomes" id="UP000177152">
    <property type="component" value="Unassembled WGS sequence"/>
</dbReference>
<dbReference type="EMBL" id="MHQC01000002">
    <property type="protein sequence ID" value="OGZ95935.1"/>
    <property type="molecule type" value="Genomic_DNA"/>
</dbReference>
<gene>
    <name evidence="1" type="ORF">A2633_02520</name>
</gene>
<protein>
    <submittedName>
        <fullName evidence="1">Uncharacterized protein</fullName>
    </submittedName>
</protein>
<evidence type="ECO:0000313" key="1">
    <source>
        <dbReference type="EMBL" id="OGZ95935.1"/>
    </source>
</evidence>
<reference evidence="1 2" key="1">
    <citation type="journal article" date="2016" name="Nat. Commun.">
        <title>Thousands of microbial genomes shed light on interconnected biogeochemical processes in an aquifer system.</title>
        <authorList>
            <person name="Anantharaman K."/>
            <person name="Brown C.T."/>
            <person name="Hug L.A."/>
            <person name="Sharon I."/>
            <person name="Castelle C.J."/>
            <person name="Probst A.J."/>
            <person name="Thomas B.C."/>
            <person name="Singh A."/>
            <person name="Wilkins M.J."/>
            <person name="Karaoz U."/>
            <person name="Brodie E.L."/>
            <person name="Williams K.H."/>
            <person name="Hubbard S.S."/>
            <person name="Banfield J.F."/>
        </authorList>
    </citation>
    <scope>NUCLEOTIDE SEQUENCE [LARGE SCALE GENOMIC DNA]</scope>
</reference>
<proteinExistence type="predicted"/>
<evidence type="ECO:0000313" key="2">
    <source>
        <dbReference type="Proteomes" id="UP000177152"/>
    </source>
</evidence>
<name>A0A1G2K975_9BACT</name>
<dbReference type="AlphaFoldDB" id="A0A1G2K975"/>
<sequence>MKRYNRTRDKNKIVRLANLGYEEFFLDIVEILNVVSAVSCINNGNEAYKVFSDEEVNCPEDETEEEDPWLEAEWDDITRDRYMHEGEGEE</sequence>
<organism evidence="1 2">
    <name type="scientific">Candidatus Sungbacteria bacterium RIFCSPHIGHO2_01_FULL_47_32</name>
    <dbReference type="NCBI Taxonomy" id="1802264"/>
    <lineage>
        <taxon>Bacteria</taxon>
        <taxon>Candidatus Sungiibacteriota</taxon>
    </lineage>
</organism>
<comment type="caution">
    <text evidence="1">The sequence shown here is derived from an EMBL/GenBank/DDBJ whole genome shotgun (WGS) entry which is preliminary data.</text>
</comment>
<accession>A0A1G2K975</accession>